<dbReference type="Proteomes" id="UP001549920">
    <property type="component" value="Unassembled WGS sequence"/>
</dbReference>
<organism evidence="3 4">
    <name type="scientific">Loxostege sticticalis</name>
    <name type="common">Beet webworm moth</name>
    <dbReference type="NCBI Taxonomy" id="481309"/>
    <lineage>
        <taxon>Eukaryota</taxon>
        <taxon>Metazoa</taxon>
        <taxon>Ecdysozoa</taxon>
        <taxon>Arthropoda</taxon>
        <taxon>Hexapoda</taxon>
        <taxon>Insecta</taxon>
        <taxon>Pterygota</taxon>
        <taxon>Neoptera</taxon>
        <taxon>Endopterygota</taxon>
        <taxon>Lepidoptera</taxon>
        <taxon>Glossata</taxon>
        <taxon>Ditrysia</taxon>
        <taxon>Pyraloidea</taxon>
        <taxon>Crambidae</taxon>
        <taxon>Pyraustinae</taxon>
        <taxon>Loxostege</taxon>
    </lineage>
</organism>
<accession>A0ABR3HVL0</accession>
<keyword evidence="4" id="KW-1185">Reference proteome</keyword>
<sequence length="331" mass="37721">MALQRTPPKFSSNPDISASTENDNYVNLRKRKQPDSYTDDSTFSAAIIDQMIQQRMTLWDEKITSCISAAVSSAMTCELSKITESLSSINASLQHLKDDNTAINRSLSETNLRLAEMEKSLTYESQRQDTFDDRLKVIEDTRKSCVESTNQVHILESKIAAIEQHARQNNVEISNLPERRGENLIKIIECLGNEIKYPISAADIVSVHRVPHADQKNPRPKNVIVTFTTRIHRDNVIAAHRATKGLDSTKLSINGSPHTIYINEHLTLANKMLFRQTREAARKQEYKYVWIKHGCILVRKSDTSPVHSRFGRCRMLIELNEPYFLTLIALN</sequence>
<name>A0ABR3HVL0_LOXSC</name>
<evidence type="ECO:0000313" key="4">
    <source>
        <dbReference type="Proteomes" id="UP001549920"/>
    </source>
</evidence>
<dbReference type="InterPro" id="IPR057251">
    <property type="entry name" value="FP_C"/>
</dbReference>
<dbReference type="Pfam" id="PF25298">
    <property type="entry name" value="Baculo_FP_2nd"/>
    <property type="match status" value="1"/>
</dbReference>
<feature type="region of interest" description="Disordered" evidence="1">
    <location>
        <begin position="1"/>
        <end position="23"/>
    </location>
</feature>
<reference evidence="3 4" key="1">
    <citation type="submission" date="2024-06" db="EMBL/GenBank/DDBJ databases">
        <title>A chromosome-level genome assembly of beet webworm, Loxostege sticticalis.</title>
        <authorList>
            <person name="Zhang Y."/>
        </authorList>
    </citation>
    <scope>NUCLEOTIDE SEQUENCE [LARGE SCALE GENOMIC DNA]</scope>
    <source>
        <strain evidence="3">AQ026</strain>
        <tissue evidence="3">Whole body</tissue>
    </source>
</reference>
<evidence type="ECO:0000313" key="3">
    <source>
        <dbReference type="EMBL" id="KAL0880582.1"/>
    </source>
</evidence>
<protein>
    <recommendedName>
        <fullName evidence="2">FP protein C-terminal domain-containing protein</fullName>
    </recommendedName>
</protein>
<proteinExistence type="predicted"/>
<dbReference type="EMBL" id="JBEUOH010000012">
    <property type="protein sequence ID" value="KAL0880582.1"/>
    <property type="molecule type" value="Genomic_DNA"/>
</dbReference>
<comment type="caution">
    <text evidence="3">The sequence shown here is derived from an EMBL/GenBank/DDBJ whole genome shotgun (WGS) entry which is preliminary data.</text>
</comment>
<gene>
    <name evidence="3" type="ORF">ABMA27_001813</name>
</gene>
<evidence type="ECO:0000259" key="2">
    <source>
        <dbReference type="Pfam" id="PF25298"/>
    </source>
</evidence>
<feature type="compositionally biased region" description="Polar residues" evidence="1">
    <location>
        <begin position="9"/>
        <end position="23"/>
    </location>
</feature>
<dbReference type="Gene3D" id="3.30.70.1820">
    <property type="entry name" value="L1 transposable element, RRM domain"/>
    <property type="match status" value="1"/>
</dbReference>
<feature type="domain" description="FP protein C-terminal" evidence="2">
    <location>
        <begin position="267"/>
        <end position="307"/>
    </location>
</feature>
<evidence type="ECO:0000256" key="1">
    <source>
        <dbReference type="SAM" id="MobiDB-lite"/>
    </source>
</evidence>